<dbReference type="Gene3D" id="3.20.20.120">
    <property type="entry name" value="Enolase-like C-terminal domain"/>
    <property type="match status" value="1"/>
</dbReference>
<evidence type="ECO:0000259" key="4">
    <source>
        <dbReference type="SMART" id="SM00922"/>
    </source>
</evidence>
<keyword evidence="6" id="KW-1185">Reference proteome</keyword>
<dbReference type="PANTHER" id="PTHR13794">
    <property type="entry name" value="ENOLASE SUPERFAMILY, MANDELATE RACEMASE"/>
    <property type="match status" value="1"/>
</dbReference>
<dbReference type="Pfam" id="PF13378">
    <property type="entry name" value="MR_MLE_C"/>
    <property type="match status" value="1"/>
</dbReference>
<dbReference type="GO" id="GO:0000287">
    <property type="term" value="F:magnesium ion binding"/>
    <property type="evidence" value="ECO:0007669"/>
    <property type="project" value="TreeGrafter"/>
</dbReference>
<dbReference type="SFLD" id="SFLDS00001">
    <property type="entry name" value="Enolase"/>
    <property type="match status" value="1"/>
</dbReference>
<dbReference type="InterPro" id="IPR036849">
    <property type="entry name" value="Enolase-like_C_sf"/>
</dbReference>
<comment type="caution">
    <text evidence="5">The sequence shown here is derived from an EMBL/GenBank/DDBJ whole genome shotgun (WGS) entry which is preliminary data.</text>
</comment>
<reference evidence="5 6" key="1">
    <citation type="submission" date="2019-11" db="EMBL/GenBank/DDBJ databases">
        <title>Metabolism of dissolved organic matter in forest soils.</title>
        <authorList>
            <person name="Cyle K.T."/>
            <person name="Wilhelm R.C."/>
            <person name="Martinez C.E."/>
        </authorList>
    </citation>
    <scope>NUCLEOTIDE SEQUENCE [LARGE SCALE GENOMIC DNA]</scope>
    <source>
        <strain evidence="5 6">5N</strain>
    </source>
</reference>
<dbReference type="RefSeq" id="WP_172176331.1">
    <property type="nucleotide sequence ID" value="NZ_WOEZ01000246.1"/>
</dbReference>
<dbReference type="AlphaFoldDB" id="A0A972NY44"/>
<evidence type="ECO:0000313" key="5">
    <source>
        <dbReference type="EMBL" id="NPT61042.1"/>
    </source>
</evidence>
<dbReference type="PANTHER" id="PTHR13794:SF58">
    <property type="entry name" value="MITOCHONDRIAL ENOLASE SUPERFAMILY MEMBER 1"/>
    <property type="match status" value="1"/>
</dbReference>
<name>A0A972NY44_9BURK</name>
<dbReference type="InterPro" id="IPR029017">
    <property type="entry name" value="Enolase-like_N"/>
</dbReference>
<dbReference type="InterPro" id="IPR046945">
    <property type="entry name" value="RHMD-like"/>
</dbReference>
<dbReference type="SMART" id="SM00922">
    <property type="entry name" value="MR_MLE"/>
    <property type="match status" value="1"/>
</dbReference>
<dbReference type="InterPro" id="IPR013341">
    <property type="entry name" value="Mandelate_racemase_N_dom"/>
</dbReference>
<dbReference type="EMBL" id="WOEZ01000246">
    <property type="protein sequence ID" value="NPT61042.1"/>
    <property type="molecule type" value="Genomic_DNA"/>
</dbReference>
<dbReference type="Gene3D" id="3.30.390.10">
    <property type="entry name" value="Enolase-like, N-terminal domain"/>
    <property type="match status" value="1"/>
</dbReference>
<dbReference type="InterPro" id="IPR029065">
    <property type="entry name" value="Enolase_C-like"/>
</dbReference>
<dbReference type="GO" id="GO:0016052">
    <property type="term" value="P:carbohydrate catabolic process"/>
    <property type="evidence" value="ECO:0007669"/>
    <property type="project" value="TreeGrafter"/>
</dbReference>
<evidence type="ECO:0000256" key="1">
    <source>
        <dbReference type="ARBA" id="ARBA00001946"/>
    </source>
</evidence>
<sequence>MNQAIAEHLQASYQSASRIVAVEARTIRVPLERHTAFATRVVAARDYTVVRVKTADGYEGIGFCYSGSRAGALATFAVRELFAPMLLERSSLEVEGLWREMYQESLLQGRAGCVLRALSIIDIALWDRNARAAGLPLSRYLGATSVDRVPAYASGGYYVDGKTPEDLGEEMASYVEMGFRAVKMKVGRLDPRAEEARVRAAREAIGDDVLLMLDANNAWSDVPTALEYMRRYEPYQPYWIEEPFSPDEIEAHAQLAKRTPVTVATGEIEAGRWRHQELLDKRAAMILQSDAAVCGGISEWRRIAAAAAAAGVTMCPHWFHDLHVHLVASTTNARYVEFFPDDQVLNFRRLVDTQLEFAEGTLQVPTGPGLGFGFDEAALERYALDAWA</sequence>
<keyword evidence="3" id="KW-0460">Magnesium</keyword>
<dbReference type="SUPFAM" id="SSF51604">
    <property type="entry name" value="Enolase C-terminal domain-like"/>
    <property type="match status" value="1"/>
</dbReference>
<evidence type="ECO:0000256" key="3">
    <source>
        <dbReference type="ARBA" id="ARBA00022842"/>
    </source>
</evidence>
<dbReference type="SFLD" id="SFLDG00179">
    <property type="entry name" value="mandelate_racemase"/>
    <property type="match status" value="1"/>
</dbReference>
<dbReference type="SUPFAM" id="SSF54826">
    <property type="entry name" value="Enolase N-terminal domain-like"/>
    <property type="match status" value="1"/>
</dbReference>
<feature type="domain" description="Mandelate racemase/muconate lactonizing enzyme C-terminal" evidence="4">
    <location>
        <begin position="164"/>
        <end position="262"/>
    </location>
</feature>
<dbReference type="Pfam" id="PF02746">
    <property type="entry name" value="MR_MLE_N"/>
    <property type="match status" value="1"/>
</dbReference>
<dbReference type="InterPro" id="IPR013342">
    <property type="entry name" value="Mandelate_racemase_C"/>
</dbReference>
<accession>A0A972NY44</accession>
<gene>
    <name evidence="5" type="ORF">GNZ13_42505</name>
</gene>
<protein>
    <submittedName>
        <fullName evidence="5">Mandelate racemase/muconate lactonizing enzyme family protein</fullName>
    </submittedName>
</protein>
<dbReference type="CDD" id="cd03316">
    <property type="entry name" value="MR_like"/>
    <property type="match status" value="1"/>
</dbReference>
<evidence type="ECO:0000313" key="6">
    <source>
        <dbReference type="Proteomes" id="UP000655523"/>
    </source>
</evidence>
<keyword evidence="2" id="KW-0479">Metal-binding</keyword>
<proteinExistence type="predicted"/>
<dbReference type="GO" id="GO:0016836">
    <property type="term" value="F:hydro-lyase activity"/>
    <property type="evidence" value="ECO:0007669"/>
    <property type="project" value="TreeGrafter"/>
</dbReference>
<evidence type="ECO:0000256" key="2">
    <source>
        <dbReference type="ARBA" id="ARBA00022723"/>
    </source>
</evidence>
<comment type="cofactor">
    <cofactor evidence="1">
        <name>Mg(2+)</name>
        <dbReference type="ChEBI" id="CHEBI:18420"/>
    </cofactor>
</comment>
<organism evidence="5 6">
    <name type="scientific">Paraburkholderia elongata</name>
    <dbReference type="NCBI Taxonomy" id="2675747"/>
    <lineage>
        <taxon>Bacteria</taxon>
        <taxon>Pseudomonadati</taxon>
        <taxon>Pseudomonadota</taxon>
        <taxon>Betaproteobacteria</taxon>
        <taxon>Burkholderiales</taxon>
        <taxon>Burkholderiaceae</taxon>
        <taxon>Paraburkholderia</taxon>
    </lineage>
</organism>
<dbReference type="Proteomes" id="UP000655523">
    <property type="component" value="Unassembled WGS sequence"/>
</dbReference>